<comment type="caution">
    <text evidence="3">The sequence shown here is derived from an EMBL/GenBank/DDBJ whole genome shotgun (WGS) entry which is preliminary data.</text>
</comment>
<dbReference type="InterPro" id="IPR014764">
    <property type="entry name" value="DCN-prot"/>
</dbReference>
<evidence type="ECO:0000313" key="3">
    <source>
        <dbReference type="EMBL" id="OLY78629.1"/>
    </source>
</evidence>
<dbReference type="Gene3D" id="1.10.238.200">
    <property type="entry name" value="Cullin, PONY binding domain"/>
    <property type="match status" value="1"/>
</dbReference>
<dbReference type="Gene3D" id="1.10.238.10">
    <property type="entry name" value="EF-hand"/>
    <property type="match status" value="1"/>
</dbReference>
<dbReference type="Proteomes" id="UP000187455">
    <property type="component" value="Unassembled WGS sequence"/>
</dbReference>
<evidence type="ECO:0000259" key="2">
    <source>
        <dbReference type="PROSITE" id="PS51229"/>
    </source>
</evidence>
<dbReference type="Pfam" id="PF03556">
    <property type="entry name" value="Cullin_binding"/>
    <property type="match status" value="1"/>
</dbReference>
<dbReference type="GO" id="GO:0000151">
    <property type="term" value="C:ubiquitin ligase complex"/>
    <property type="evidence" value="ECO:0007669"/>
    <property type="project" value="TreeGrafter"/>
</dbReference>
<evidence type="ECO:0000256" key="1">
    <source>
        <dbReference type="RuleBase" id="RU410713"/>
    </source>
</evidence>
<dbReference type="AlphaFoldDB" id="A0A1R0GP29"/>
<name>A0A1R0GP29_9FUNG</name>
<dbReference type="PROSITE" id="PS51229">
    <property type="entry name" value="DCUN1"/>
    <property type="match status" value="1"/>
</dbReference>
<comment type="function">
    <text evidence="1">Neddylation of cullins play an essential role in the regulation of SCF-type complexes activity.</text>
</comment>
<accession>A0A1R0GP29</accession>
<protein>
    <recommendedName>
        <fullName evidence="1">Defective in cullin neddylation protein</fullName>
    </recommendedName>
</protein>
<proteinExistence type="predicted"/>
<dbReference type="GO" id="GO:0097602">
    <property type="term" value="F:cullin family protein binding"/>
    <property type="evidence" value="ECO:0007669"/>
    <property type="project" value="TreeGrafter"/>
</dbReference>
<keyword evidence="4" id="KW-1185">Reference proteome</keyword>
<dbReference type="GO" id="GO:0045116">
    <property type="term" value="P:protein neddylation"/>
    <property type="evidence" value="ECO:0007669"/>
    <property type="project" value="TreeGrafter"/>
</dbReference>
<sequence length="186" mass="21076">MVGKFAFSNYKEAGQDYIGPEGFEELVQDLGYSMDGIEPIILSWLFGCTKMGFVSLSEWDKAFKSLKSSSKKSITSAVDAAKNSLKDPAVFKEFYQWVFSFAKEPNSKSVPSDISSSLYSVIFPTYTHIPQFIDYLNQNDTVKALNRDQWNSLLDFSLTVAPDFSNYDFEGSWPIVFDDFVAYSKK</sequence>
<organism evidence="3 4">
    <name type="scientific">Smittium mucronatum</name>
    <dbReference type="NCBI Taxonomy" id="133383"/>
    <lineage>
        <taxon>Eukaryota</taxon>
        <taxon>Fungi</taxon>
        <taxon>Fungi incertae sedis</taxon>
        <taxon>Zoopagomycota</taxon>
        <taxon>Kickxellomycotina</taxon>
        <taxon>Harpellomycetes</taxon>
        <taxon>Harpellales</taxon>
        <taxon>Legeriomycetaceae</taxon>
        <taxon>Smittium</taxon>
    </lineage>
</organism>
<dbReference type="PANTHER" id="PTHR12281:SF12">
    <property type="entry name" value="DEFECTIVE IN CULLIN NEDDYLATION PROTEIN"/>
    <property type="match status" value="1"/>
</dbReference>
<feature type="domain" description="DCUN1" evidence="2">
    <location>
        <begin position="1"/>
        <end position="185"/>
    </location>
</feature>
<dbReference type="GO" id="GO:0031624">
    <property type="term" value="F:ubiquitin conjugating enzyme binding"/>
    <property type="evidence" value="ECO:0007669"/>
    <property type="project" value="TreeGrafter"/>
</dbReference>
<reference evidence="3 4" key="1">
    <citation type="journal article" date="2016" name="Mol. Biol. Evol.">
        <title>Genome-Wide Survey of Gut Fungi (Harpellales) Reveals the First Horizontally Transferred Ubiquitin Gene from a Mosquito Host.</title>
        <authorList>
            <person name="Wang Y."/>
            <person name="White M.M."/>
            <person name="Kvist S."/>
            <person name="Moncalvo J.M."/>
        </authorList>
    </citation>
    <scope>NUCLEOTIDE SEQUENCE [LARGE SCALE GENOMIC DNA]</scope>
    <source>
        <strain evidence="3 4">ALG-7-W6</strain>
    </source>
</reference>
<dbReference type="OrthoDB" id="27198at2759"/>
<dbReference type="EMBL" id="LSSL01005908">
    <property type="protein sequence ID" value="OLY78629.1"/>
    <property type="molecule type" value="Genomic_DNA"/>
</dbReference>
<gene>
    <name evidence="3" type="ORF">AYI68_g7316</name>
</gene>
<evidence type="ECO:0000313" key="4">
    <source>
        <dbReference type="Proteomes" id="UP000187455"/>
    </source>
</evidence>
<dbReference type="GO" id="GO:0032182">
    <property type="term" value="F:ubiquitin-like protein binding"/>
    <property type="evidence" value="ECO:0007669"/>
    <property type="project" value="TreeGrafter"/>
</dbReference>
<dbReference type="PANTHER" id="PTHR12281">
    <property type="entry name" value="RP42 RELATED"/>
    <property type="match status" value="1"/>
</dbReference>
<dbReference type="STRING" id="133383.A0A1R0GP29"/>
<dbReference type="InterPro" id="IPR042460">
    <property type="entry name" value="DCN1-like_PONY"/>
</dbReference>
<dbReference type="InterPro" id="IPR005176">
    <property type="entry name" value="PONY_dom"/>
</dbReference>